<dbReference type="Gene3D" id="1.10.260.40">
    <property type="entry name" value="lambda repressor-like DNA-binding domains"/>
    <property type="match status" value="1"/>
</dbReference>
<dbReference type="InterPro" id="IPR010982">
    <property type="entry name" value="Lambda_DNA-bd_dom_sf"/>
</dbReference>
<dbReference type="SUPFAM" id="SSF47413">
    <property type="entry name" value="lambda repressor-like DNA-binding domains"/>
    <property type="match status" value="1"/>
</dbReference>
<dbReference type="PRINTS" id="PR00036">
    <property type="entry name" value="HTHLACI"/>
</dbReference>
<keyword evidence="3" id="KW-0238">DNA-binding</keyword>
<comment type="caution">
    <text evidence="6">The sequence shown here is derived from an EMBL/GenBank/DDBJ whole genome shotgun (WGS) entry which is preliminary data.</text>
</comment>
<sequence>MSSKVAPLTIKDVAKAAGVSTATVSRVINHSGYVSNEVRLHVQKMIERLNYQPNVLARSLKMEKTKTIGMVLPDMTNAYLMTAARIVQKRLMEEGYHLIYMDSGEDPVKEREAIQLLLGMRIEALVLAGTGENGDLVNQIMQAGTTTILMDRTIQGVNSSMVLEDNVSASEEAASRIIVEFGAQFGIICGPTGISTARERYEGVVRALETAGLAHEFEQRMIYEGDFTRGSGSLACSYFMNMTIPPRAVISFNNEMTYGFYLRLKELGAGLDSIKVVSFGELDAAPLFSNRLAVIRPNPQLIGEAVAELVLKRVKDGNHEKEKRILMPRFESF</sequence>
<dbReference type="Pfam" id="PF00356">
    <property type="entry name" value="LacI"/>
    <property type="match status" value="1"/>
</dbReference>
<evidence type="ECO:0000313" key="7">
    <source>
        <dbReference type="Proteomes" id="UP000295636"/>
    </source>
</evidence>
<evidence type="ECO:0000256" key="4">
    <source>
        <dbReference type="ARBA" id="ARBA00023163"/>
    </source>
</evidence>
<dbReference type="AlphaFoldDB" id="A0A4R5KXK8"/>
<dbReference type="InterPro" id="IPR001761">
    <property type="entry name" value="Peripla_BP/Lac1_sug-bd_dom"/>
</dbReference>
<keyword evidence="7" id="KW-1185">Reference proteome</keyword>
<dbReference type="SUPFAM" id="SSF53822">
    <property type="entry name" value="Periplasmic binding protein-like I"/>
    <property type="match status" value="1"/>
</dbReference>
<dbReference type="Proteomes" id="UP000295636">
    <property type="component" value="Unassembled WGS sequence"/>
</dbReference>
<name>A0A4R5KXK8_9BACL</name>
<dbReference type="OrthoDB" id="1639518at2"/>
<accession>A0A4R5KXK8</accession>
<protein>
    <submittedName>
        <fullName evidence="6">LacI family transcriptional regulator</fullName>
    </submittedName>
</protein>
<keyword evidence="2" id="KW-0805">Transcription regulation</keyword>
<evidence type="ECO:0000256" key="1">
    <source>
        <dbReference type="ARBA" id="ARBA00022491"/>
    </source>
</evidence>
<reference evidence="6 7" key="1">
    <citation type="submission" date="2019-03" db="EMBL/GenBank/DDBJ databases">
        <title>This is whole genome sequence of Paenibacillus sp MS74 strain.</title>
        <authorList>
            <person name="Trinh H.N."/>
        </authorList>
    </citation>
    <scope>NUCLEOTIDE SEQUENCE [LARGE SCALE GENOMIC DNA]</scope>
    <source>
        <strain evidence="6 7">MS74</strain>
    </source>
</reference>
<dbReference type="GO" id="GO:0003700">
    <property type="term" value="F:DNA-binding transcription factor activity"/>
    <property type="evidence" value="ECO:0007669"/>
    <property type="project" value="TreeGrafter"/>
</dbReference>
<evidence type="ECO:0000259" key="5">
    <source>
        <dbReference type="PROSITE" id="PS50932"/>
    </source>
</evidence>
<dbReference type="SMART" id="SM00354">
    <property type="entry name" value="HTH_LACI"/>
    <property type="match status" value="1"/>
</dbReference>
<dbReference type="Pfam" id="PF00532">
    <property type="entry name" value="Peripla_BP_1"/>
    <property type="match status" value="1"/>
</dbReference>
<dbReference type="PROSITE" id="PS00356">
    <property type="entry name" value="HTH_LACI_1"/>
    <property type="match status" value="1"/>
</dbReference>
<evidence type="ECO:0000313" key="6">
    <source>
        <dbReference type="EMBL" id="TDG00802.1"/>
    </source>
</evidence>
<evidence type="ECO:0000256" key="2">
    <source>
        <dbReference type="ARBA" id="ARBA00023015"/>
    </source>
</evidence>
<dbReference type="InterPro" id="IPR028082">
    <property type="entry name" value="Peripla_BP_I"/>
</dbReference>
<dbReference type="InterPro" id="IPR000843">
    <property type="entry name" value="HTH_LacI"/>
</dbReference>
<proteinExistence type="predicted"/>
<dbReference type="GO" id="GO:0000976">
    <property type="term" value="F:transcription cis-regulatory region binding"/>
    <property type="evidence" value="ECO:0007669"/>
    <property type="project" value="TreeGrafter"/>
</dbReference>
<keyword evidence="4" id="KW-0804">Transcription</keyword>
<dbReference type="PANTHER" id="PTHR30146:SF148">
    <property type="entry name" value="HTH-TYPE TRANSCRIPTIONAL REPRESSOR PURR-RELATED"/>
    <property type="match status" value="1"/>
</dbReference>
<feature type="domain" description="HTH lacI-type" evidence="5">
    <location>
        <begin position="8"/>
        <end position="62"/>
    </location>
</feature>
<organism evidence="6 7">
    <name type="scientific">Paenibacillus piri</name>
    <dbReference type="NCBI Taxonomy" id="2547395"/>
    <lineage>
        <taxon>Bacteria</taxon>
        <taxon>Bacillati</taxon>
        <taxon>Bacillota</taxon>
        <taxon>Bacilli</taxon>
        <taxon>Bacillales</taxon>
        <taxon>Paenibacillaceae</taxon>
        <taxon>Paenibacillus</taxon>
    </lineage>
</organism>
<dbReference type="Gene3D" id="3.40.50.2300">
    <property type="match status" value="2"/>
</dbReference>
<dbReference type="EMBL" id="SMRT01000001">
    <property type="protein sequence ID" value="TDG00802.1"/>
    <property type="molecule type" value="Genomic_DNA"/>
</dbReference>
<evidence type="ECO:0000256" key="3">
    <source>
        <dbReference type="ARBA" id="ARBA00023125"/>
    </source>
</evidence>
<dbReference type="PROSITE" id="PS50932">
    <property type="entry name" value="HTH_LACI_2"/>
    <property type="match status" value="1"/>
</dbReference>
<dbReference type="CDD" id="cd06267">
    <property type="entry name" value="PBP1_LacI_sugar_binding-like"/>
    <property type="match status" value="1"/>
</dbReference>
<keyword evidence="1" id="KW-0678">Repressor</keyword>
<gene>
    <name evidence="6" type="ORF">E1757_04070</name>
</gene>
<dbReference type="PANTHER" id="PTHR30146">
    <property type="entry name" value="LACI-RELATED TRANSCRIPTIONAL REPRESSOR"/>
    <property type="match status" value="1"/>
</dbReference>
<dbReference type="CDD" id="cd01392">
    <property type="entry name" value="HTH_LacI"/>
    <property type="match status" value="1"/>
</dbReference>